<feature type="region of interest" description="Disordered" evidence="1">
    <location>
        <begin position="111"/>
        <end position="155"/>
    </location>
</feature>
<feature type="chain" id="PRO_5046971916" evidence="2">
    <location>
        <begin position="21"/>
        <end position="174"/>
    </location>
</feature>
<keyword evidence="2" id="KW-0732">Signal</keyword>
<evidence type="ECO:0000256" key="1">
    <source>
        <dbReference type="SAM" id="MobiDB-lite"/>
    </source>
</evidence>
<name>A0ABR2WSB6_9FUNG</name>
<comment type="caution">
    <text evidence="3">The sequence shown here is derived from an EMBL/GenBank/DDBJ whole genome shotgun (WGS) entry which is preliminary data.</text>
</comment>
<proteinExistence type="predicted"/>
<sequence length="174" mass="18432">MISFPFFLIIAASLLNVACGVNANGKPSATSISDSLDVPDIFEEDTRAECTQLYRCGEDQACIAQCYGVPSPDTSQVIATLECYVNCQESPTSVETCQSECLTKHYQPIPQNHPVSIQPSPPSPTGAVESKPLPGQNSSGITRKRAEGDSGSSMLSATSLGLTLSILDAKFLNN</sequence>
<feature type="signal peptide" evidence="2">
    <location>
        <begin position="1"/>
        <end position="20"/>
    </location>
</feature>
<organism evidence="3 4">
    <name type="scientific">Basidiobolus ranarum</name>
    <dbReference type="NCBI Taxonomy" id="34480"/>
    <lineage>
        <taxon>Eukaryota</taxon>
        <taxon>Fungi</taxon>
        <taxon>Fungi incertae sedis</taxon>
        <taxon>Zoopagomycota</taxon>
        <taxon>Entomophthoromycotina</taxon>
        <taxon>Basidiobolomycetes</taxon>
        <taxon>Basidiobolales</taxon>
        <taxon>Basidiobolaceae</taxon>
        <taxon>Basidiobolus</taxon>
    </lineage>
</organism>
<dbReference type="EMBL" id="JASJQH010000431">
    <property type="protein sequence ID" value="KAK9764419.1"/>
    <property type="molecule type" value="Genomic_DNA"/>
</dbReference>
<keyword evidence="4" id="KW-1185">Reference proteome</keyword>
<evidence type="ECO:0000313" key="4">
    <source>
        <dbReference type="Proteomes" id="UP001479436"/>
    </source>
</evidence>
<evidence type="ECO:0000256" key="2">
    <source>
        <dbReference type="SAM" id="SignalP"/>
    </source>
</evidence>
<accession>A0ABR2WSB6</accession>
<gene>
    <name evidence="3" type="ORF">K7432_008081</name>
</gene>
<reference evidence="3 4" key="1">
    <citation type="submission" date="2023-04" db="EMBL/GenBank/DDBJ databases">
        <title>Genome of Basidiobolus ranarum AG-B5.</title>
        <authorList>
            <person name="Stajich J.E."/>
            <person name="Carter-House D."/>
            <person name="Gryganskyi A."/>
        </authorList>
    </citation>
    <scope>NUCLEOTIDE SEQUENCE [LARGE SCALE GENOMIC DNA]</scope>
    <source>
        <strain evidence="3 4">AG-B5</strain>
    </source>
</reference>
<protein>
    <submittedName>
        <fullName evidence="3">Uncharacterized protein</fullName>
    </submittedName>
</protein>
<evidence type="ECO:0000313" key="3">
    <source>
        <dbReference type="EMBL" id="KAK9764419.1"/>
    </source>
</evidence>
<dbReference type="Proteomes" id="UP001479436">
    <property type="component" value="Unassembled WGS sequence"/>
</dbReference>